<dbReference type="PROSITE" id="PS01296">
    <property type="entry name" value="RSMI"/>
    <property type="match status" value="1"/>
</dbReference>
<gene>
    <name evidence="6" type="primary">rsmI</name>
    <name evidence="8" type="ORF">HMPREF9233_01101</name>
</gene>
<dbReference type="InterPro" id="IPR000878">
    <property type="entry name" value="4pyrrol_Mease"/>
</dbReference>
<evidence type="ECO:0000313" key="9">
    <source>
        <dbReference type="Proteomes" id="UP000009888"/>
    </source>
</evidence>
<evidence type="ECO:0000256" key="3">
    <source>
        <dbReference type="ARBA" id="ARBA00022603"/>
    </source>
</evidence>
<keyword evidence="9" id="KW-1185">Reference proteome</keyword>
<feature type="domain" description="Tetrapyrrole methylase" evidence="7">
    <location>
        <begin position="5"/>
        <end position="207"/>
    </location>
</feature>
<dbReference type="STRING" id="202789.GCA_001457435_01015"/>
<dbReference type="GO" id="GO:0005737">
    <property type="term" value="C:cytoplasm"/>
    <property type="evidence" value="ECO:0007669"/>
    <property type="project" value="UniProtKB-SubCell"/>
</dbReference>
<evidence type="ECO:0000256" key="1">
    <source>
        <dbReference type="ARBA" id="ARBA00022490"/>
    </source>
</evidence>
<comment type="caution">
    <text evidence="8">The sequence shown here is derived from an EMBL/GenBank/DDBJ whole genome shotgun (WGS) entry which is preliminary data.</text>
</comment>
<accession>K9EE66</accession>
<dbReference type="CDD" id="cd11648">
    <property type="entry name" value="RsmI"/>
    <property type="match status" value="1"/>
</dbReference>
<dbReference type="InterPro" id="IPR014776">
    <property type="entry name" value="4pyrrole_Mease_sub2"/>
</dbReference>
<comment type="similarity">
    <text evidence="6">Belongs to the methyltransferase superfamily. RsmI family.</text>
</comment>
<dbReference type="RefSeq" id="WP_007001307.1">
    <property type="nucleotide sequence ID" value="NZ_JH992955.1"/>
</dbReference>
<evidence type="ECO:0000256" key="2">
    <source>
        <dbReference type="ARBA" id="ARBA00022552"/>
    </source>
</evidence>
<dbReference type="PATRIC" id="fig|883066.3.peg.1157"/>
<dbReference type="Pfam" id="PF00590">
    <property type="entry name" value="TP_methylase"/>
    <property type="match status" value="1"/>
</dbReference>
<evidence type="ECO:0000256" key="4">
    <source>
        <dbReference type="ARBA" id="ARBA00022679"/>
    </source>
</evidence>
<sequence length="279" mass="30269">MTGSIVLAATPIGNDGDASPRLRAEIATADVIAAEDTRRLLNLAARLDTEPRGRLLSYYEHNEAERGPYLIDLAREGAHILMVSDAGMPAVSDPGYRLVVRAREADIPVTVVPGPSAVLTALAASGLASDRFSFEGFLPRKERERDEYLAELAPESRTMIFFESPRRLPESLRALAQAFGPERRGAVCRELTKTHEEVVRASLGELAERFAQDVLGEIVIVIEGADGEEKSRLAFQRAVADVKELAALGLRGKDAAGFVAARTGLRKNELYRAATSEES</sequence>
<dbReference type="InterPro" id="IPR008189">
    <property type="entry name" value="rRNA_ssu_MeTfrase_I"/>
</dbReference>
<dbReference type="InterPro" id="IPR035996">
    <property type="entry name" value="4pyrrol_Methylase_sf"/>
</dbReference>
<evidence type="ECO:0000313" key="8">
    <source>
        <dbReference type="EMBL" id="EKU94963.1"/>
    </source>
</evidence>
<dbReference type="HOGENOM" id="CLU_044779_0_0_11"/>
<dbReference type="PIRSF" id="PIRSF005917">
    <property type="entry name" value="MTase_YraL"/>
    <property type="match status" value="1"/>
</dbReference>
<evidence type="ECO:0000256" key="5">
    <source>
        <dbReference type="ARBA" id="ARBA00022691"/>
    </source>
</evidence>
<dbReference type="FunFam" id="3.30.950.10:FF:000002">
    <property type="entry name" value="Ribosomal RNA small subunit methyltransferase I"/>
    <property type="match status" value="1"/>
</dbReference>
<dbReference type="EC" id="2.1.1.198" evidence="6"/>
<keyword evidence="5 6" id="KW-0949">S-adenosyl-L-methionine</keyword>
<dbReference type="InterPro" id="IPR014777">
    <property type="entry name" value="4pyrrole_Mease_sub1"/>
</dbReference>
<proteinExistence type="inferred from homology"/>
<protein>
    <recommendedName>
        <fullName evidence="6">Ribosomal RNA small subunit methyltransferase I</fullName>
        <ecNumber evidence="6">2.1.1.198</ecNumber>
    </recommendedName>
    <alternativeName>
        <fullName evidence="6">16S rRNA 2'-O-ribose C1402 methyltransferase</fullName>
    </alternativeName>
    <alternativeName>
        <fullName evidence="6">rRNA (cytidine-2'-O-)-methyltransferase RsmI</fullName>
    </alternativeName>
</protein>
<dbReference type="PANTHER" id="PTHR46111">
    <property type="entry name" value="RIBOSOMAL RNA SMALL SUBUNIT METHYLTRANSFERASE I"/>
    <property type="match status" value="1"/>
</dbReference>
<keyword evidence="3 6" id="KW-0489">Methyltransferase</keyword>
<keyword evidence="2 6" id="KW-0698">rRNA processing</keyword>
<organism evidence="8 9">
    <name type="scientific">Actinobaculum massiliense ACS-171-V-Col2</name>
    <dbReference type="NCBI Taxonomy" id="883066"/>
    <lineage>
        <taxon>Bacteria</taxon>
        <taxon>Bacillati</taxon>
        <taxon>Actinomycetota</taxon>
        <taxon>Actinomycetes</taxon>
        <taxon>Actinomycetales</taxon>
        <taxon>Actinomycetaceae</taxon>
        <taxon>Actinobaculum</taxon>
    </lineage>
</organism>
<dbReference type="InterPro" id="IPR018063">
    <property type="entry name" value="SAM_MeTrfase_RsmI_CS"/>
</dbReference>
<dbReference type="Gene3D" id="3.30.950.10">
    <property type="entry name" value="Methyltransferase, Cobalt-precorrin-4 Transmethylase, Domain 2"/>
    <property type="match status" value="1"/>
</dbReference>
<name>K9EE66_9ACTO</name>
<dbReference type="EMBL" id="AGWL01000006">
    <property type="protein sequence ID" value="EKU94963.1"/>
    <property type="molecule type" value="Genomic_DNA"/>
</dbReference>
<dbReference type="Gene3D" id="3.40.1010.10">
    <property type="entry name" value="Cobalt-precorrin-4 Transmethylase, Domain 1"/>
    <property type="match status" value="1"/>
</dbReference>
<keyword evidence="4 6" id="KW-0808">Transferase</keyword>
<comment type="subcellular location">
    <subcellularLocation>
        <location evidence="6">Cytoplasm</location>
    </subcellularLocation>
</comment>
<comment type="catalytic activity">
    <reaction evidence="6">
        <text>cytidine(1402) in 16S rRNA + S-adenosyl-L-methionine = 2'-O-methylcytidine(1402) in 16S rRNA + S-adenosyl-L-homocysteine + H(+)</text>
        <dbReference type="Rhea" id="RHEA:42924"/>
        <dbReference type="Rhea" id="RHEA-COMP:10285"/>
        <dbReference type="Rhea" id="RHEA-COMP:10286"/>
        <dbReference type="ChEBI" id="CHEBI:15378"/>
        <dbReference type="ChEBI" id="CHEBI:57856"/>
        <dbReference type="ChEBI" id="CHEBI:59789"/>
        <dbReference type="ChEBI" id="CHEBI:74495"/>
        <dbReference type="ChEBI" id="CHEBI:82748"/>
        <dbReference type="EC" id="2.1.1.198"/>
    </reaction>
</comment>
<dbReference type="SUPFAM" id="SSF53790">
    <property type="entry name" value="Tetrapyrrole methylase"/>
    <property type="match status" value="1"/>
</dbReference>
<dbReference type="NCBIfam" id="TIGR00096">
    <property type="entry name" value="16S rRNA (cytidine(1402)-2'-O)-methyltransferase"/>
    <property type="match status" value="1"/>
</dbReference>
<dbReference type="PANTHER" id="PTHR46111:SF1">
    <property type="entry name" value="RIBOSOMAL RNA SMALL SUBUNIT METHYLTRANSFERASE I"/>
    <property type="match status" value="1"/>
</dbReference>
<dbReference type="eggNOG" id="COG0313">
    <property type="taxonomic scope" value="Bacteria"/>
</dbReference>
<dbReference type="AlphaFoldDB" id="K9EE66"/>
<keyword evidence="1 6" id="KW-0963">Cytoplasm</keyword>
<evidence type="ECO:0000259" key="7">
    <source>
        <dbReference type="Pfam" id="PF00590"/>
    </source>
</evidence>
<dbReference type="Proteomes" id="UP000009888">
    <property type="component" value="Unassembled WGS sequence"/>
</dbReference>
<evidence type="ECO:0000256" key="6">
    <source>
        <dbReference type="HAMAP-Rule" id="MF_01877"/>
    </source>
</evidence>
<reference evidence="8 9" key="1">
    <citation type="submission" date="2012-09" db="EMBL/GenBank/DDBJ databases">
        <title>The Genome Sequence of Actinobaculum massiliae ACS-171-V-COL2.</title>
        <authorList>
            <consortium name="The Broad Institute Genome Sequencing Platform"/>
            <person name="Earl A."/>
            <person name="Ward D."/>
            <person name="Feldgarden M."/>
            <person name="Gevers D."/>
            <person name="Saerens B."/>
            <person name="Vaneechoutte M."/>
            <person name="Walker B."/>
            <person name="Young S.K."/>
            <person name="Zeng Q."/>
            <person name="Gargeya S."/>
            <person name="Fitzgerald M."/>
            <person name="Haas B."/>
            <person name="Abouelleil A."/>
            <person name="Alvarado L."/>
            <person name="Arachchi H.M."/>
            <person name="Berlin A."/>
            <person name="Chapman S.B."/>
            <person name="Goldberg J."/>
            <person name="Griggs A."/>
            <person name="Gujja S."/>
            <person name="Hansen M."/>
            <person name="Howarth C."/>
            <person name="Imamovic A."/>
            <person name="Larimer J."/>
            <person name="McCowen C."/>
            <person name="Montmayeur A."/>
            <person name="Murphy C."/>
            <person name="Neiman D."/>
            <person name="Pearson M."/>
            <person name="Priest M."/>
            <person name="Roberts A."/>
            <person name="Saif S."/>
            <person name="Shea T."/>
            <person name="Sisk P."/>
            <person name="Sykes S."/>
            <person name="Wortman J."/>
            <person name="Nusbaum C."/>
            <person name="Birren B."/>
        </authorList>
    </citation>
    <scope>NUCLEOTIDE SEQUENCE [LARGE SCALE GENOMIC DNA]</scope>
    <source>
        <strain evidence="9">ACS-171-V-Col2</strain>
    </source>
</reference>
<dbReference type="HAMAP" id="MF_01877">
    <property type="entry name" value="16SrRNA_methyltr_I"/>
    <property type="match status" value="1"/>
</dbReference>
<dbReference type="GO" id="GO:0070677">
    <property type="term" value="F:rRNA (cytosine-2'-O-)-methyltransferase activity"/>
    <property type="evidence" value="ECO:0007669"/>
    <property type="project" value="UniProtKB-UniRule"/>
</dbReference>
<comment type="function">
    <text evidence="6">Catalyzes the 2'-O-methylation of the ribose of cytidine 1402 (C1402) in 16S rRNA.</text>
</comment>